<name>A0A2N1NWG9_9GLOM</name>
<reference evidence="1 2" key="2">
    <citation type="submission" date="2017-10" db="EMBL/GenBank/DDBJ databases">
        <title>Extensive intraspecific genome diversity in a model arbuscular mycorrhizal fungus.</title>
        <authorList>
            <person name="Chen E.C.H."/>
            <person name="Morin E."/>
            <person name="Baudet D."/>
            <person name="Noel J."/>
            <person name="Ndikumana S."/>
            <person name="Charron P."/>
            <person name="St-Onge C."/>
            <person name="Giorgi J."/>
            <person name="Grigoriev I.V."/>
            <person name="Roux C."/>
            <person name="Martin F.M."/>
            <person name="Corradi N."/>
        </authorList>
    </citation>
    <scope>NUCLEOTIDE SEQUENCE [LARGE SCALE GENOMIC DNA]</scope>
    <source>
        <strain evidence="1 2">C2</strain>
    </source>
</reference>
<reference evidence="1 2" key="1">
    <citation type="submission" date="2016-04" db="EMBL/GenBank/DDBJ databases">
        <title>Genome analyses suggest a sexual origin of heterokaryosis in a supposedly ancient asexual fungus.</title>
        <authorList>
            <person name="Ropars J."/>
            <person name="Sedzielewska K."/>
            <person name="Noel J."/>
            <person name="Charron P."/>
            <person name="Farinelli L."/>
            <person name="Marton T."/>
            <person name="Kruger M."/>
            <person name="Pelin A."/>
            <person name="Brachmann A."/>
            <person name="Corradi N."/>
        </authorList>
    </citation>
    <scope>NUCLEOTIDE SEQUENCE [LARGE SCALE GENOMIC DNA]</scope>
    <source>
        <strain evidence="1 2">C2</strain>
    </source>
</reference>
<proteinExistence type="predicted"/>
<gene>
    <name evidence="1" type="ORF">RhiirC2_705972</name>
</gene>
<comment type="caution">
    <text evidence="1">The sequence shown here is derived from an EMBL/GenBank/DDBJ whole genome shotgun (WGS) entry which is preliminary data.</text>
</comment>
<dbReference type="Proteomes" id="UP000233469">
    <property type="component" value="Unassembled WGS sequence"/>
</dbReference>
<organism evidence="1 2">
    <name type="scientific">Rhizophagus irregularis</name>
    <dbReference type="NCBI Taxonomy" id="588596"/>
    <lineage>
        <taxon>Eukaryota</taxon>
        <taxon>Fungi</taxon>
        <taxon>Fungi incertae sedis</taxon>
        <taxon>Mucoromycota</taxon>
        <taxon>Glomeromycotina</taxon>
        <taxon>Glomeromycetes</taxon>
        <taxon>Glomerales</taxon>
        <taxon>Glomeraceae</taxon>
        <taxon>Rhizophagus</taxon>
    </lineage>
</organism>
<dbReference type="EMBL" id="LLXL01000091">
    <property type="protein sequence ID" value="PKK78204.1"/>
    <property type="molecule type" value="Genomic_DNA"/>
</dbReference>
<evidence type="ECO:0000313" key="1">
    <source>
        <dbReference type="EMBL" id="PKK78204.1"/>
    </source>
</evidence>
<dbReference type="AlphaFoldDB" id="A0A2N1NWG9"/>
<accession>A0A2N1NWG9</accession>
<protein>
    <submittedName>
        <fullName evidence="1">Uncharacterized protein</fullName>
    </submittedName>
</protein>
<evidence type="ECO:0000313" key="2">
    <source>
        <dbReference type="Proteomes" id="UP000233469"/>
    </source>
</evidence>
<sequence length="159" mass="18259">MNQNTLQKNQNNQNKPTFTEFSNLQSTVIQPGCSSNINYNDENVNSSDNLFPSFYDNSEQQPTSNEYIASTPTPIVSSYTPQYAEPQQPIENIPSPLGSFNMTTIHPSQPEIFSFDIPGLFGFFFTAREYFQTIEHLAKNRKLRLDHLQMKRKRGAERL</sequence>